<reference evidence="1 2" key="1">
    <citation type="journal article" date="2016" name="Nat. Commun.">
        <title>Thousands of microbial genomes shed light on interconnected biogeochemical processes in an aquifer system.</title>
        <authorList>
            <person name="Anantharaman K."/>
            <person name="Brown C.T."/>
            <person name="Hug L.A."/>
            <person name="Sharon I."/>
            <person name="Castelle C.J."/>
            <person name="Probst A.J."/>
            <person name="Thomas B.C."/>
            <person name="Singh A."/>
            <person name="Wilkins M.J."/>
            <person name="Karaoz U."/>
            <person name="Brodie E.L."/>
            <person name="Williams K.H."/>
            <person name="Hubbard S.S."/>
            <person name="Banfield J.F."/>
        </authorList>
    </citation>
    <scope>NUCLEOTIDE SEQUENCE [LARGE SCALE GENOMIC DNA]</scope>
</reference>
<organism evidence="1 2">
    <name type="scientific">Candidatus Beckwithbacteria bacterium RBG_13_42_9</name>
    <dbReference type="NCBI Taxonomy" id="1797457"/>
    <lineage>
        <taxon>Bacteria</taxon>
        <taxon>Candidatus Beckwithiibacteriota</taxon>
    </lineage>
</organism>
<gene>
    <name evidence="1" type="ORF">A2160_02685</name>
</gene>
<dbReference type="SUPFAM" id="SSF53335">
    <property type="entry name" value="S-adenosyl-L-methionine-dependent methyltransferases"/>
    <property type="match status" value="1"/>
</dbReference>
<dbReference type="Gene3D" id="3.40.50.150">
    <property type="entry name" value="Vaccinia Virus protein VP39"/>
    <property type="match status" value="1"/>
</dbReference>
<dbReference type="AlphaFoldDB" id="A0A1F5E7T8"/>
<dbReference type="CDD" id="cd02440">
    <property type="entry name" value="AdoMet_MTases"/>
    <property type="match status" value="1"/>
</dbReference>
<dbReference type="STRING" id="1797457.A2160_02685"/>
<dbReference type="Proteomes" id="UP000177006">
    <property type="component" value="Unassembled WGS sequence"/>
</dbReference>
<evidence type="ECO:0000313" key="1">
    <source>
        <dbReference type="EMBL" id="OGD63366.1"/>
    </source>
</evidence>
<protein>
    <recommendedName>
        <fullName evidence="3">Methyltransferase domain-containing protein</fullName>
    </recommendedName>
</protein>
<comment type="caution">
    <text evidence="1">The sequence shown here is derived from an EMBL/GenBank/DDBJ whole genome shotgun (WGS) entry which is preliminary data.</text>
</comment>
<dbReference type="InterPro" id="IPR029063">
    <property type="entry name" value="SAM-dependent_MTases_sf"/>
</dbReference>
<name>A0A1F5E7T8_9BACT</name>
<dbReference type="EMBL" id="MEZK01000010">
    <property type="protein sequence ID" value="OGD63366.1"/>
    <property type="molecule type" value="Genomic_DNA"/>
</dbReference>
<dbReference type="PANTHER" id="PTHR43861">
    <property type="entry name" value="TRANS-ACONITATE 2-METHYLTRANSFERASE-RELATED"/>
    <property type="match status" value="1"/>
</dbReference>
<sequence length="266" mass="31101">MYAGIIRCSKCGHVFADLLLGHKRLKKIYGKKYFFGNEYSNYLKDKGVLQKNFNLRLEVLKKFLIPSRHKHLLEIGCAYGFFLDLAKQQFETVTGIDITEDGILYAQKQLKLNVVKADFLKHNFSKQKFDVVCLWDTIEHLERPNLFLEKISKLTKKGSLIAITTGDINSLNARLRGKSWRLIHPPTHLHYFSGKTLSRLLAQKGFKVTYNRHCGYFRSFDLASYNLFVLHHKLFWIYNLLHHTGLINSDFFLDLHDIMYLIAVKQ</sequence>
<evidence type="ECO:0008006" key="3">
    <source>
        <dbReference type="Google" id="ProtNLM"/>
    </source>
</evidence>
<dbReference type="Pfam" id="PF13489">
    <property type="entry name" value="Methyltransf_23"/>
    <property type="match status" value="1"/>
</dbReference>
<accession>A0A1F5E7T8</accession>
<proteinExistence type="predicted"/>
<evidence type="ECO:0000313" key="2">
    <source>
        <dbReference type="Proteomes" id="UP000177006"/>
    </source>
</evidence>
<dbReference type="PANTHER" id="PTHR43861:SF6">
    <property type="entry name" value="METHYLTRANSFERASE TYPE 11"/>
    <property type="match status" value="1"/>
</dbReference>